<dbReference type="GO" id="GO:0008115">
    <property type="term" value="F:sarcosine oxidase activity"/>
    <property type="evidence" value="ECO:0007669"/>
    <property type="project" value="TreeGrafter"/>
</dbReference>
<dbReference type="Pfam" id="PF01266">
    <property type="entry name" value="DAO"/>
    <property type="match status" value="1"/>
</dbReference>
<organism evidence="7 8">
    <name type="scientific">Aspergillus versicolor CBS 583.65</name>
    <dbReference type="NCBI Taxonomy" id="1036611"/>
    <lineage>
        <taxon>Eukaryota</taxon>
        <taxon>Fungi</taxon>
        <taxon>Dikarya</taxon>
        <taxon>Ascomycota</taxon>
        <taxon>Pezizomycotina</taxon>
        <taxon>Eurotiomycetes</taxon>
        <taxon>Eurotiomycetidae</taxon>
        <taxon>Eurotiales</taxon>
        <taxon>Aspergillaceae</taxon>
        <taxon>Aspergillus</taxon>
        <taxon>Aspergillus subgen. Nidulantes</taxon>
    </lineage>
</organism>
<dbReference type="EMBL" id="KV878125">
    <property type="protein sequence ID" value="OJI96994.1"/>
    <property type="molecule type" value="Genomic_DNA"/>
</dbReference>
<dbReference type="InterPro" id="IPR045170">
    <property type="entry name" value="MTOX"/>
</dbReference>
<keyword evidence="4" id="KW-0274">FAD</keyword>
<evidence type="ECO:0000256" key="2">
    <source>
        <dbReference type="ARBA" id="ARBA00010989"/>
    </source>
</evidence>
<evidence type="ECO:0000259" key="6">
    <source>
        <dbReference type="Pfam" id="PF01266"/>
    </source>
</evidence>
<proteinExistence type="inferred from homology"/>
<dbReference type="SUPFAM" id="SSF51905">
    <property type="entry name" value="FAD/NAD(P)-binding domain"/>
    <property type="match status" value="1"/>
</dbReference>
<dbReference type="OrthoDB" id="2219495at2759"/>
<dbReference type="Gene3D" id="3.50.50.60">
    <property type="entry name" value="FAD/NAD(P)-binding domain"/>
    <property type="match status" value="1"/>
</dbReference>
<keyword evidence="3" id="KW-0285">Flavoprotein</keyword>
<dbReference type="Gene3D" id="3.30.9.10">
    <property type="entry name" value="D-Amino Acid Oxidase, subunit A, domain 2"/>
    <property type="match status" value="1"/>
</dbReference>
<dbReference type="VEuPathDB" id="FungiDB:ASPVEDRAFT_121485"/>
<evidence type="ECO:0000256" key="3">
    <source>
        <dbReference type="ARBA" id="ARBA00022630"/>
    </source>
</evidence>
<evidence type="ECO:0000313" key="8">
    <source>
        <dbReference type="Proteomes" id="UP000184073"/>
    </source>
</evidence>
<dbReference type="InterPro" id="IPR036188">
    <property type="entry name" value="FAD/NAD-bd_sf"/>
</dbReference>
<dbReference type="STRING" id="1036611.A0A1L9P6C7"/>
<dbReference type="GeneID" id="63721402"/>
<feature type="domain" description="FAD dependent oxidoreductase" evidence="6">
    <location>
        <begin position="12"/>
        <end position="382"/>
    </location>
</feature>
<accession>A0A1L9P6C7</accession>
<evidence type="ECO:0000313" key="7">
    <source>
        <dbReference type="EMBL" id="OJI96994.1"/>
    </source>
</evidence>
<sequence length="431" mass="47756">MTQSEHLKSDSILIVGAGIFGLGTALELSKRGYTNITVIYRYNVPVPDGSSVDISRIIRVEYSDEFYAKLAREALAEWNTTFKEHFHQSGFVLMADKNADSSYVMKSKAMSENLQDYTGEITEASSLKSRFDNFPTATEGLSAYFNPRGGWADAQSAVRFMARECSQRGVNFITGPRGRATSLRIRPRDRRVVGVNLAEGEPIFATQTILATGAWSRQLLPISHASSASGQSVGFVELTHKEAESLRGMPVIMNFSTGVFVFPPYPGNNLLKVAHHGFGVANQVAVEDGRRVVSSPKLAGNNADAGYLPEDADKHLRDGLRQLVPQFGDRPWWRRRMCWYSDTPEGDFIADSHPDLQGLFIATGGSGHAFKFAPVLGRYIADCFENKASDELRRRWRLRIPDGKGEIPKKGDGSRGGQPWRLLLPHEQAKL</sequence>
<dbReference type="GO" id="GO:0004657">
    <property type="term" value="F:proline dehydrogenase activity"/>
    <property type="evidence" value="ECO:0007669"/>
    <property type="project" value="TreeGrafter"/>
</dbReference>
<evidence type="ECO:0000256" key="1">
    <source>
        <dbReference type="ARBA" id="ARBA00001974"/>
    </source>
</evidence>
<dbReference type="Proteomes" id="UP000184073">
    <property type="component" value="Unassembled WGS sequence"/>
</dbReference>
<evidence type="ECO:0000256" key="4">
    <source>
        <dbReference type="ARBA" id="ARBA00022827"/>
    </source>
</evidence>
<protein>
    <recommendedName>
        <fullName evidence="6">FAD dependent oxidoreductase domain-containing protein</fullName>
    </recommendedName>
</protein>
<dbReference type="GO" id="GO:0050660">
    <property type="term" value="F:flavin adenine dinucleotide binding"/>
    <property type="evidence" value="ECO:0007669"/>
    <property type="project" value="InterPro"/>
</dbReference>
<name>A0A1L9P6C7_ASPVE</name>
<comment type="cofactor">
    <cofactor evidence="1">
        <name>FAD</name>
        <dbReference type="ChEBI" id="CHEBI:57692"/>
    </cofactor>
</comment>
<comment type="similarity">
    <text evidence="2">Belongs to the MSOX/MTOX family.</text>
</comment>
<dbReference type="AlphaFoldDB" id="A0A1L9P6C7"/>
<dbReference type="RefSeq" id="XP_040662757.1">
    <property type="nucleotide sequence ID" value="XM_040805891.1"/>
</dbReference>
<dbReference type="SUPFAM" id="SSF54373">
    <property type="entry name" value="FAD-linked reductases, C-terminal domain"/>
    <property type="match status" value="1"/>
</dbReference>
<dbReference type="InterPro" id="IPR006076">
    <property type="entry name" value="FAD-dep_OxRdtase"/>
</dbReference>
<reference evidence="8" key="1">
    <citation type="journal article" date="2017" name="Genome Biol.">
        <title>Comparative genomics reveals high biological diversity and specific adaptations in the industrially and medically important fungal genus Aspergillus.</title>
        <authorList>
            <person name="de Vries R.P."/>
            <person name="Riley R."/>
            <person name="Wiebenga A."/>
            <person name="Aguilar-Osorio G."/>
            <person name="Amillis S."/>
            <person name="Uchima C.A."/>
            <person name="Anderluh G."/>
            <person name="Asadollahi M."/>
            <person name="Askin M."/>
            <person name="Barry K."/>
            <person name="Battaglia E."/>
            <person name="Bayram O."/>
            <person name="Benocci T."/>
            <person name="Braus-Stromeyer S.A."/>
            <person name="Caldana C."/>
            <person name="Canovas D."/>
            <person name="Cerqueira G.C."/>
            <person name="Chen F."/>
            <person name="Chen W."/>
            <person name="Choi C."/>
            <person name="Clum A."/>
            <person name="Dos Santos R.A."/>
            <person name="Damasio A.R."/>
            <person name="Diallinas G."/>
            <person name="Emri T."/>
            <person name="Fekete E."/>
            <person name="Flipphi M."/>
            <person name="Freyberg S."/>
            <person name="Gallo A."/>
            <person name="Gournas C."/>
            <person name="Habgood R."/>
            <person name="Hainaut M."/>
            <person name="Harispe M.L."/>
            <person name="Henrissat B."/>
            <person name="Hilden K.S."/>
            <person name="Hope R."/>
            <person name="Hossain A."/>
            <person name="Karabika E."/>
            <person name="Karaffa L."/>
            <person name="Karanyi Z."/>
            <person name="Krasevec N."/>
            <person name="Kuo A."/>
            <person name="Kusch H."/>
            <person name="LaButti K."/>
            <person name="Lagendijk E.L."/>
            <person name="Lapidus A."/>
            <person name="Levasseur A."/>
            <person name="Lindquist E."/>
            <person name="Lipzen A."/>
            <person name="Logrieco A.F."/>
            <person name="MacCabe A."/>
            <person name="Maekelae M.R."/>
            <person name="Malavazi I."/>
            <person name="Melin P."/>
            <person name="Meyer V."/>
            <person name="Mielnichuk N."/>
            <person name="Miskei M."/>
            <person name="Molnar A.P."/>
            <person name="Mule G."/>
            <person name="Ngan C.Y."/>
            <person name="Orejas M."/>
            <person name="Orosz E."/>
            <person name="Ouedraogo J.P."/>
            <person name="Overkamp K.M."/>
            <person name="Park H.-S."/>
            <person name="Perrone G."/>
            <person name="Piumi F."/>
            <person name="Punt P.J."/>
            <person name="Ram A.F."/>
            <person name="Ramon A."/>
            <person name="Rauscher S."/>
            <person name="Record E."/>
            <person name="Riano-Pachon D.M."/>
            <person name="Robert V."/>
            <person name="Roehrig J."/>
            <person name="Ruller R."/>
            <person name="Salamov A."/>
            <person name="Salih N.S."/>
            <person name="Samson R.A."/>
            <person name="Sandor E."/>
            <person name="Sanguinetti M."/>
            <person name="Schuetze T."/>
            <person name="Sepcic K."/>
            <person name="Shelest E."/>
            <person name="Sherlock G."/>
            <person name="Sophianopoulou V."/>
            <person name="Squina F.M."/>
            <person name="Sun H."/>
            <person name="Susca A."/>
            <person name="Todd R.B."/>
            <person name="Tsang A."/>
            <person name="Unkles S.E."/>
            <person name="van de Wiele N."/>
            <person name="van Rossen-Uffink D."/>
            <person name="Oliveira J.V."/>
            <person name="Vesth T.C."/>
            <person name="Visser J."/>
            <person name="Yu J.-H."/>
            <person name="Zhou M."/>
            <person name="Andersen M.R."/>
            <person name="Archer D.B."/>
            <person name="Baker S.E."/>
            <person name="Benoit I."/>
            <person name="Brakhage A.A."/>
            <person name="Braus G.H."/>
            <person name="Fischer R."/>
            <person name="Frisvad J.C."/>
            <person name="Goldman G.H."/>
            <person name="Houbraken J."/>
            <person name="Oakley B."/>
            <person name="Pocsi I."/>
            <person name="Scazzocchio C."/>
            <person name="Seiboth B."/>
            <person name="vanKuyk P.A."/>
            <person name="Wortman J."/>
            <person name="Dyer P.S."/>
            <person name="Grigoriev I.V."/>
        </authorList>
    </citation>
    <scope>NUCLEOTIDE SEQUENCE [LARGE SCALE GENOMIC DNA]</scope>
    <source>
        <strain evidence="8">CBS 583.65</strain>
    </source>
</reference>
<dbReference type="PANTHER" id="PTHR10961">
    <property type="entry name" value="PEROXISOMAL SARCOSINE OXIDASE"/>
    <property type="match status" value="1"/>
</dbReference>
<evidence type="ECO:0000256" key="5">
    <source>
        <dbReference type="ARBA" id="ARBA00023002"/>
    </source>
</evidence>
<dbReference type="GO" id="GO:0050031">
    <property type="term" value="F:L-pipecolate oxidase activity"/>
    <property type="evidence" value="ECO:0007669"/>
    <property type="project" value="TreeGrafter"/>
</dbReference>
<dbReference type="PANTHER" id="PTHR10961:SF45">
    <property type="entry name" value="FAD DEPENDENT OXIDOREDUCTASE DOMAIN-CONTAINING PROTEIN-RELATED"/>
    <property type="match status" value="1"/>
</dbReference>
<keyword evidence="8" id="KW-1185">Reference proteome</keyword>
<gene>
    <name evidence="7" type="ORF">ASPVEDRAFT_121485</name>
</gene>
<keyword evidence="5" id="KW-0560">Oxidoreductase</keyword>